<keyword evidence="3" id="KW-1185">Reference proteome</keyword>
<reference evidence="2" key="1">
    <citation type="journal article" date="2023" name="Plant J.">
        <title>The genome of the king protea, Protea cynaroides.</title>
        <authorList>
            <person name="Chang J."/>
            <person name="Duong T.A."/>
            <person name="Schoeman C."/>
            <person name="Ma X."/>
            <person name="Roodt D."/>
            <person name="Barker N."/>
            <person name="Li Z."/>
            <person name="Van de Peer Y."/>
            <person name="Mizrachi E."/>
        </authorList>
    </citation>
    <scope>NUCLEOTIDE SEQUENCE</scope>
    <source>
        <tissue evidence="2">Young leaves</tissue>
    </source>
</reference>
<sequence>MVLEFLESPCHLPLCWSVTFLYNQPPRRQFSLLSWSKNSNTLSVSHPHPSASIPEAQSPSISATHLSLRPRSASLIGRRSPNPPRPSIEFPLSGRSRWVDNHYHDLFPSPLLGSIPSDSVHLGVGHPSPWDDDD</sequence>
<organism evidence="2 3">
    <name type="scientific">Protea cynaroides</name>
    <dbReference type="NCBI Taxonomy" id="273540"/>
    <lineage>
        <taxon>Eukaryota</taxon>
        <taxon>Viridiplantae</taxon>
        <taxon>Streptophyta</taxon>
        <taxon>Embryophyta</taxon>
        <taxon>Tracheophyta</taxon>
        <taxon>Spermatophyta</taxon>
        <taxon>Magnoliopsida</taxon>
        <taxon>Proteales</taxon>
        <taxon>Proteaceae</taxon>
        <taxon>Protea</taxon>
    </lineage>
</organism>
<dbReference type="EMBL" id="JAMYWD010000011">
    <property type="protein sequence ID" value="KAJ4956781.1"/>
    <property type="molecule type" value="Genomic_DNA"/>
</dbReference>
<evidence type="ECO:0000256" key="1">
    <source>
        <dbReference type="SAM" id="MobiDB-lite"/>
    </source>
</evidence>
<evidence type="ECO:0000313" key="2">
    <source>
        <dbReference type="EMBL" id="KAJ4956781.1"/>
    </source>
</evidence>
<name>A0A9Q0GYZ2_9MAGN</name>
<feature type="compositionally biased region" description="Polar residues" evidence="1">
    <location>
        <begin position="55"/>
        <end position="64"/>
    </location>
</feature>
<proteinExistence type="predicted"/>
<accession>A0A9Q0GYZ2</accession>
<protein>
    <submittedName>
        <fullName evidence="2">Uncharacterized protein</fullName>
    </submittedName>
</protein>
<dbReference type="AlphaFoldDB" id="A0A9Q0GYZ2"/>
<gene>
    <name evidence="2" type="ORF">NE237_013564</name>
</gene>
<dbReference type="Proteomes" id="UP001141806">
    <property type="component" value="Unassembled WGS sequence"/>
</dbReference>
<comment type="caution">
    <text evidence="2">The sequence shown here is derived from an EMBL/GenBank/DDBJ whole genome shotgun (WGS) entry which is preliminary data.</text>
</comment>
<evidence type="ECO:0000313" key="3">
    <source>
        <dbReference type="Proteomes" id="UP001141806"/>
    </source>
</evidence>
<feature type="region of interest" description="Disordered" evidence="1">
    <location>
        <begin position="40"/>
        <end position="64"/>
    </location>
</feature>